<dbReference type="SUPFAM" id="SSF144232">
    <property type="entry name" value="HIT/MYND zinc finger-like"/>
    <property type="match status" value="1"/>
</dbReference>
<evidence type="ECO:0000313" key="7">
    <source>
        <dbReference type="Proteomes" id="UP000193642"/>
    </source>
</evidence>
<evidence type="ECO:0000256" key="2">
    <source>
        <dbReference type="ARBA" id="ARBA00022771"/>
    </source>
</evidence>
<dbReference type="GO" id="GO:0008270">
    <property type="term" value="F:zinc ion binding"/>
    <property type="evidence" value="ECO:0007669"/>
    <property type="project" value="UniProtKB-KW"/>
</dbReference>
<dbReference type="PROSITE" id="PS01360">
    <property type="entry name" value="ZF_MYND_1"/>
    <property type="match status" value="1"/>
</dbReference>
<proteinExistence type="predicted"/>
<evidence type="ECO:0000259" key="5">
    <source>
        <dbReference type="PROSITE" id="PS50865"/>
    </source>
</evidence>
<evidence type="ECO:0000256" key="1">
    <source>
        <dbReference type="ARBA" id="ARBA00022723"/>
    </source>
</evidence>
<keyword evidence="3" id="KW-0862">Zinc</keyword>
<accession>A0A1Y2CL18</accession>
<reference evidence="6 7" key="1">
    <citation type="submission" date="2016-07" db="EMBL/GenBank/DDBJ databases">
        <title>Pervasive Adenine N6-methylation of Active Genes in Fungi.</title>
        <authorList>
            <consortium name="DOE Joint Genome Institute"/>
            <person name="Mondo S.J."/>
            <person name="Dannebaum R.O."/>
            <person name="Kuo R.C."/>
            <person name="Labutti K."/>
            <person name="Haridas S."/>
            <person name="Kuo A."/>
            <person name="Salamov A."/>
            <person name="Ahrendt S.R."/>
            <person name="Lipzen A."/>
            <person name="Sullivan W."/>
            <person name="Andreopoulos W.B."/>
            <person name="Clum A."/>
            <person name="Lindquist E."/>
            <person name="Daum C."/>
            <person name="Ramamoorthy G.K."/>
            <person name="Gryganskyi A."/>
            <person name="Culley D."/>
            <person name="Magnuson J.K."/>
            <person name="James T.Y."/>
            <person name="O'Malley M.A."/>
            <person name="Stajich J.E."/>
            <person name="Spatafora J.W."/>
            <person name="Visel A."/>
            <person name="Grigoriev I.V."/>
        </authorList>
    </citation>
    <scope>NUCLEOTIDE SEQUENCE [LARGE SCALE GENOMIC DNA]</scope>
    <source>
        <strain evidence="6 7">JEL800</strain>
    </source>
</reference>
<keyword evidence="2 4" id="KW-0863">Zinc-finger</keyword>
<name>A0A1Y2CL18_9FUNG</name>
<feature type="domain" description="MYND-type" evidence="5">
    <location>
        <begin position="282"/>
        <end position="320"/>
    </location>
</feature>
<dbReference type="InterPro" id="IPR002893">
    <property type="entry name" value="Znf_MYND"/>
</dbReference>
<evidence type="ECO:0000256" key="3">
    <source>
        <dbReference type="ARBA" id="ARBA00022833"/>
    </source>
</evidence>
<dbReference type="Proteomes" id="UP000193642">
    <property type="component" value="Unassembled WGS sequence"/>
</dbReference>
<dbReference type="PROSITE" id="PS50865">
    <property type="entry name" value="ZF_MYND_2"/>
    <property type="match status" value="1"/>
</dbReference>
<dbReference type="OrthoDB" id="9922773at2759"/>
<organism evidence="6 7">
    <name type="scientific">Rhizoclosmatium globosum</name>
    <dbReference type="NCBI Taxonomy" id="329046"/>
    <lineage>
        <taxon>Eukaryota</taxon>
        <taxon>Fungi</taxon>
        <taxon>Fungi incertae sedis</taxon>
        <taxon>Chytridiomycota</taxon>
        <taxon>Chytridiomycota incertae sedis</taxon>
        <taxon>Chytridiomycetes</taxon>
        <taxon>Chytridiales</taxon>
        <taxon>Chytriomycetaceae</taxon>
        <taxon>Rhizoclosmatium</taxon>
    </lineage>
</organism>
<comment type="caution">
    <text evidence="6">The sequence shown here is derived from an EMBL/GenBank/DDBJ whole genome shotgun (WGS) entry which is preliminary data.</text>
</comment>
<dbReference type="Pfam" id="PF01753">
    <property type="entry name" value="zf-MYND"/>
    <property type="match status" value="1"/>
</dbReference>
<sequence length="337" mass="38431">MAFLSTVQPSPDSNHQKLMQPLSDMFKDRVKAIARKGDTGKEYFEANVCLAGLAQQKGFVDKGIEYCEAAIASKFANESSLEATLTRARVNQMAGRMYLLIDYDLMQTVGKLSAPPLSNKGVNFLFEATKLDPLLYGARACRVTYLHFFFFNPKALKFPKEEEYWNLTNYCEILEKQLEAKEVPYCMAIGECFQQFAYHLKFREEAYKAGQCDKSQLVPGHTSRDWFIKSLQVFSQIGGNLHENEIGQLGSNFEYFAKQHPDVATKYKSIIQLKEAEFKNRCAECGNEKALKRCAGCLMMYFCSTECQKANWKKEHKVACKMMKKVVDSSPLSKNLR</sequence>
<dbReference type="EMBL" id="MCGO01000013">
    <property type="protein sequence ID" value="ORY47711.1"/>
    <property type="molecule type" value="Genomic_DNA"/>
</dbReference>
<keyword evidence="1" id="KW-0479">Metal-binding</keyword>
<evidence type="ECO:0000313" key="6">
    <source>
        <dbReference type="EMBL" id="ORY47711.1"/>
    </source>
</evidence>
<dbReference type="AlphaFoldDB" id="A0A1Y2CL18"/>
<dbReference type="Gene3D" id="6.10.140.2220">
    <property type="match status" value="1"/>
</dbReference>
<evidence type="ECO:0000256" key="4">
    <source>
        <dbReference type="PROSITE-ProRule" id="PRU00134"/>
    </source>
</evidence>
<protein>
    <recommendedName>
        <fullName evidence="5">MYND-type domain-containing protein</fullName>
    </recommendedName>
</protein>
<keyword evidence="7" id="KW-1185">Reference proteome</keyword>
<gene>
    <name evidence="6" type="ORF">BCR33DRAFT_714793</name>
</gene>